<dbReference type="InterPro" id="IPR013783">
    <property type="entry name" value="Ig-like_fold"/>
</dbReference>
<evidence type="ECO:0000256" key="1">
    <source>
        <dbReference type="ARBA" id="ARBA00000826"/>
    </source>
</evidence>
<dbReference type="CDD" id="cd02853">
    <property type="entry name" value="E_set_MTHase_like_N"/>
    <property type="match status" value="1"/>
</dbReference>
<dbReference type="EC" id="3.2.1.141" evidence="15 16"/>
<keyword evidence="22" id="KW-1185">Reference proteome</keyword>
<dbReference type="Gene3D" id="1.10.10.760">
    <property type="entry name" value="E-set domains of sugar-utilizing enzymes"/>
    <property type="match status" value="1"/>
</dbReference>
<evidence type="ECO:0000256" key="19">
    <source>
        <dbReference type="PIRSR" id="PIRSR006337-3"/>
    </source>
</evidence>
<reference evidence="21 22" key="1">
    <citation type="submission" date="2020-06" db="EMBL/GenBank/DDBJ databases">
        <title>High-quality draft genome of sulfate reducer Desulfobacter latus type strain AcrS2 isolated from marine sediment.</title>
        <authorList>
            <person name="Hoppe M."/>
            <person name="Larsen C.K."/>
            <person name="Marshall I.P.G."/>
            <person name="Schramm A."/>
            <person name="Marietou A.G."/>
        </authorList>
    </citation>
    <scope>NUCLEOTIDE SEQUENCE [LARGE SCALE GENOMIC DNA]</scope>
    <source>
        <strain evidence="21 22">AcRS2</strain>
    </source>
</reference>
<dbReference type="InterPro" id="IPR012768">
    <property type="entry name" value="Trehalose_TreZ"/>
</dbReference>
<comment type="catalytic activity">
    <reaction evidence="14 16">
        <text>hydrolysis of (1-&gt;4)-alpha-D-glucosidic linkage in 4-alpha-D-[(1-&gt;4)-alpha-D-glucanosyl]n trehalose to yield trehalose and (1-&gt;4)-alpha-D-glucan.</text>
        <dbReference type="EC" id="3.2.1.141"/>
    </reaction>
</comment>
<dbReference type="Gene3D" id="2.60.40.10">
    <property type="entry name" value="Immunoglobulins"/>
    <property type="match status" value="1"/>
</dbReference>
<evidence type="ECO:0000256" key="6">
    <source>
        <dbReference type="ARBA" id="ARBA00015938"/>
    </source>
</evidence>
<evidence type="ECO:0000256" key="11">
    <source>
        <dbReference type="ARBA" id="ARBA00023295"/>
    </source>
</evidence>
<dbReference type="InterPro" id="IPR006048">
    <property type="entry name" value="A-amylase/branching_C"/>
</dbReference>
<feature type="active site" description="Nucleophile" evidence="17">
    <location>
        <position position="262"/>
    </location>
</feature>
<dbReference type="InterPro" id="IPR017853">
    <property type="entry name" value="GH"/>
</dbReference>
<keyword evidence="9 16" id="KW-0378">Hydrolase</keyword>
<evidence type="ECO:0000256" key="16">
    <source>
        <dbReference type="PIRNR" id="PIRNR006337"/>
    </source>
</evidence>
<evidence type="ECO:0000313" key="21">
    <source>
        <dbReference type="EMBL" id="NWH04488.1"/>
    </source>
</evidence>
<gene>
    <name evidence="21" type="primary">treZ</name>
    <name evidence="21" type="ORF">HXW94_05690</name>
</gene>
<comment type="catalytic activity">
    <reaction evidence="1">
        <text>Transfers a segment of a (1-&gt;4)-alpha-D-glucan chain to a primary hydroxy group in a similar glucan chain.</text>
        <dbReference type="EC" id="2.4.1.18"/>
    </reaction>
</comment>
<dbReference type="GO" id="GO:0005992">
    <property type="term" value="P:trehalose biosynthetic process"/>
    <property type="evidence" value="ECO:0007669"/>
    <property type="project" value="UniProtKB-UniRule"/>
</dbReference>
<evidence type="ECO:0000256" key="4">
    <source>
        <dbReference type="ARBA" id="ARBA00005199"/>
    </source>
</evidence>
<feature type="domain" description="Glycosyl hydrolase family 13 catalytic" evidence="20">
    <location>
        <begin position="116"/>
        <end position="460"/>
    </location>
</feature>
<feature type="active site" description="Proton donor" evidence="17">
    <location>
        <position position="299"/>
    </location>
</feature>
<dbReference type="SMART" id="SM00642">
    <property type="entry name" value="Aamy"/>
    <property type="match status" value="1"/>
</dbReference>
<comment type="function">
    <text evidence="2">Catalyzes the formation of the alpha-1,6-glucosidic linkages in glycogen by scission of a 1,4-alpha-linked oligosaccharide from growing alpha-1,4-glucan chains and the subsequent attachment of the oligosaccharide to the alpha-1,6 position.</text>
</comment>
<dbReference type="Proteomes" id="UP000553343">
    <property type="component" value="Unassembled WGS sequence"/>
</dbReference>
<dbReference type="CDD" id="cd11325">
    <property type="entry name" value="AmyAc_GTHase"/>
    <property type="match status" value="1"/>
</dbReference>
<dbReference type="Gene3D" id="3.20.20.80">
    <property type="entry name" value="Glycosidases"/>
    <property type="match status" value="1"/>
</dbReference>
<sequence length="614" mass="69752">MYPEISLGATCLGQGRCRFLVWAPRAQKVEVRLVWPAERLVPLEKNSQGYHHAIVQKVESSTQYLFRLDGDTERPDPASRFQPGGVHAPSEVVSGDFPWNDACWFGLPLEDYILYELHVGAFTSEGTFDAVIPHLGSLKELGITAVELMPVAQFPGNRNWGYDGTYPFAVQNSYGGPQGLKRLVNACHHNGMAVVMDVVYNHLGPEGNYLSDFGPYFTDQYKTPWGTAVNFDGPHSDNVRRFFIENALYWVTEFHIDALRIDAVHAIFDFSAKAFLEELALAVHQQAKHLNRRIHIIAESALNDPRLVRPRALGGYNLDAQWNDDFHHALHTLLTGERFGYYQDFGKLRHLTKAYRDGFVYSGDYSAFRQCRHGNSSRDIPARRFVVFAQNHDQIGNRMGGERLSTLISLEGLKLAAGSVFLSPCIPLVFMGEEYGETAPFPYFISHSDKALIENVRQGRREEFAPFKWQGVPPDPQDEKTFLQAKLNHNLRYQGHHRILFDFYKELIRIRQEIPALSVLDNDQMRVREEENENVIILSRWGASGDVVVIFNFKKAQATVNVFLSSGRWKKRLDSAEKRWQGPGSRMAHDIVSNGQVALTLQPHAVILLINEKE</sequence>
<keyword evidence="8" id="KW-0808">Transferase</keyword>
<keyword evidence="11 16" id="KW-0326">Glycosidase</keyword>
<comment type="subcellular location">
    <subcellularLocation>
        <location evidence="3 17">Cytoplasm</location>
    </subcellularLocation>
</comment>
<evidence type="ECO:0000259" key="20">
    <source>
        <dbReference type="SMART" id="SM00642"/>
    </source>
</evidence>
<evidence type="ECO:0000256" key="2">
    <source>
        <dbReference type="ARBA" id="ARBA00002953"/>
    </source>
</evidence>
<name>A0A850T7U3_9BACT</name>
<dbReference type="PANTHER" id="PTHR43651">
    <property type="entry name" value="1,4-ALPHA-GLUCAN-BRANCHING ENZYME"/>
    <property type="match status" value="1"/>
</dbReference>
<protein>
    <recommendedName>
        <fullName evidence="6 15">Malto-oligosyltrehalose trehalohydrolase</fullName>
        <shortName evidence="16">MTHase</shortName>
        <ecNumber evidence="15 16">3.2.1.141</ecNumber>
    </recommendedName>
    <alternativeName>
        <fullName evidence="13 16">4-alpha-D-((1-&gt;4)-alpha-D-glucano)trehalose trehalohydrolase</fullName>
    </alternativeName>
    <alternativeName>
        <fullName evidence="12 16">Maltooligosyl trehalose trehalohydrolase</fullName>
    </alternativeName>
</protein>
<evidence type="ECO:0000256" key="7">
    <source>
        <dbReference type="ARBA" id="ARBA00022490"/>
    </source>
</evidence>
<evidence type="ECO:0000256" key="5">
    <source>
        <dbReference type="ARBA" id="ARBA00009000"/>
    </source>
</evidence>
<evidence type="ECO:0000256" key="14">
    <source>
        <dbReference type="ARBA" id="ARBA00034013"/>
    </source>
</evidence>
<dbReference type="InterPro" id="IPR006047">
    <property type="entry name" value="GH13_cat_dom"/>
</dbReference>
<evidence type="ECO:0000256" key="8">
    <source>
        <dbReference type="ARBA" id="ARBA00022679"/>
    </source>
</evidence>
<dbReference type="SUPFAM" id="SSF81296">
    <property type="entry name" value="E set domains"/>
    <property type="match status" value="1"/>
</dbReference>
<evidence type="ECO:0000313" key="22">
    <source>
        <dbReference type="Proteomes" id="UP000553343"/>
    </source>
</evidence>
<dbReference type="NCBIfam" id="TIGR02402">
    <property type="entry name" value="trehalose_TreZ"/>
    <property type="match status" value="1"/>
</dbReference>
<dbReference type="UniPathway" id="UPA00299"/>
<dbReference type="GO" id="GO:0033942">
    <property type="term" value="F:4-alpha-D-(1-&gt;4)-alpha-D-glucanotrehalose trehalohydrolase activity"/>
    <property type="evidence" value="ECO:0007669"/>
    <property type="project" value="UniProtKB-EC"/>
</dbReference>
<dbReference type="GO" id="GO:0005737">
    <property type="term" value="C:cytoplasm"/>
    <property type="evidence" value="ECO:0007669"/>
    <property type="project" value="UniProtKB-SubCell"/>
</dbReference>
<feature type="binding site" evidence="18">
    <location>
        <begin position="392"/>
        <end position="397"/>
    </location>
    <ligand>
        <name>substrate</name>
    </ligand>
</feature>
<dbReference type="Pfam" id="PF02806">
    <property type="entry name" value="Alpha-amylase_C"/>
    <property type="match status" value="1"/>
</dbReference>
<evidence type="ECO:0000256" key="10">
    <source>
        <dbReference type="ARBA" id="ARBA00023277"/>
    </source>
</evidence>
<dbReference type="RefSeq" id="WP_178365940.1">
    <property type="nucleotide sequence ID" value="NZ_JACADJ010000012.1"/>
</dbReference>
<comment type="similarity">
    <text evidence="5">Belongs to the glycosyl hydrolase 13 family. GlgB subfamily.</text>
</comment>
<accession>A0A850T7U3</accession>
<dbReference type="AlphaFoldDB" id="A0A850T7U3"/>
<feature type="site" description="Transition state stabilizer" evidence="19">
    <location>
        <position position="393"/>
    </location>
</feature>
<feature type="binding site" evidence="18">
    <location>
        <begin position="324"/>
        <end position="328"/>
    </location>
    <ligand>
        <name>substrate</name>
    </ligand>
</feature>
<proteinExistence type="inferred from homology"/>
<evidence type="ECO:0000256" key="12">
    <source>
        <dbReference type="ARBA" id="ARBA00032057"/>
    </source>
</evidence>
<comment type="caution">
    <text evidence="21">The sequence shown here is derived from an EMBL/GenBank/DDBJ whole genome shotgun (WGS) entry which is preliminary data.</text>
</comment>
<evidence type="ECO:0000256" key="18">
    <source>
        <dbReference type="PIRSR" id="PIRSR006337-2"/>
    </source>
</evidence>
<dbReference type="EMBL" id="JACADJ010000012">
    <property type="protein sequence ID" value="NWH04488.1"/>
    <property type="molecule type" value="Genomic_DNA"/>
</dbReference>
<evidence type="ECO:0000256" key="9">
    <source>
        <dbReference type="ARBA" id="ARBA00022801"/>
    </source>
</evidence>
<feature type="binding site" evidence="18">
    <location>
        <begin position="260"/>
        <end position="265"/>
    </location>
    <ligand>
        <name>substrate</name>
    </ligand>
</feature>
<dbReference type="InterPro" id="IPR014756">
    <property type="entry name" value="Ig_E-set"/>
</dbReference>
<dbReference type="InterPro" id="IPR004193">
    <property type="entry name" value="Glyco_hydro_13_N"/>
</dbReference>
<dbReference type="SUPFAM" id="SSF51445">
    <property type="entry name" value="(Trans)glycosidases"/>
    <property type="match status" value="1"/>
</dbReference>
<dbReference type="Pfam" id="PF02922">
    <property type="entry name" value="CBM_48"/>
    <property type="match status" value="1"/>
</dbReference>
<dbReference type="InterPro" id="IPR044901">
    <property type="entry name" value="Trehalose_TreZ_E-set_sf"/>
</dbReference>
<evidence type="ECO:0000256" key="3">
    <source>
        <dbReference type="ARBA" id="ARBA00004496"/>
    </source>
</evidence>
<dbReference type="Pfam" id="PF00128">
    <property type="entry name" value="Alpha-amylase"/>
    <property type="match status" value="1"/>
</dbReference>
<keyword evidence="7" id="KW-0963">Cytoplasm</keyword>
<evidence type="ECO:0000256" key="13">
    <source>
        <dbReference type="ARBA" id="ARBA00033284"/>
    </source>
</evidence>
<comment type="pathway">
    <text evidence="4 16">Glycan biosynthesis; trehalose biosynthesis.</text>
</comment>
<evidence type="ECO:0000256" key="17">
    <source>
        <dbReference type="PIRSR" id="PIRSR006337-1"/>
    </source>
</evidence>
<organism evidence="21 22">
    <name type="scientific">Desulfobacter latus</name>
    <dbReference type="NCBI Taxonomy" id="2292"/>
    <lineage>
        <taxon>Bacteria</taxon>
        <taxon>Pseudomonadati</taxon>
        <taxon>Thermodesulfobacteriota</taxon>
        <taxon>Desulfobacteria</taxon>
        <taxon>Desulfobacterales</taxon>
        <taxon>Desulfobacteraceae</taxon>
        <taxon>Desulfobacter</taxon>
    </lineage>
</organism>
<keyword evidence="10" id="KW-0119">Carbohydrate metabolism</keyword>
<dbReference type="PANTHER" id="PTHR43651:SF11">
    <property type="entry name" value="MALTO-OLIGOSYLTREHALOSE TREHALOHYDROLASE"/>
    <property type="match status" value="1"/>
</dbReference>
<evidence type="ECO:0000256" key="15">
    <source>
        <dbReference type="NCBIfam" id="TIGR02402"/>
    </source>
</evidence>
<dbReference type="PIRSF" id="PIRSF006337">
    <property type="entry name" value="Trehalose_TreZ"/>
    <property type="match status" value="1"/>
</dbReference>